<dbReference type="InterPro" id="IPR029044">
    <property type="entry name" value="Nucleotide-diphossugar_trans"/>
</dbReference>
<evidence type="ECO:0000313" key="13">
    <source>
        <dbReference type="Proteomes" id="UP000736164"/>
    </source>
</evidence>
<dbReference type="GO" id="GO:0005975">
    <property type="term" value="P:carbohydrate metabolic process"/>
    <property type="evidence" value="ECO:0007669"/>
    <property type="project" value="InterPro"/>
</dbReference>
<dbReference type="SUPFAM" id="SSF53448">
    <property type="entry name" value="Nucleotide-diphospho-sugar transferases"/>
    <property type="match status" value="1"/>
</dbReference>
<evidence type="ECO:0000256" key="8">
    <source>
        <dbReference type="ARBA" id="ARBA00023136"/>
    </source>
</evidence>
<evidence type="ECO:0000256" key="1">
    <source>
        <dbReference type="ARBA" id="ARBA00004606"/>
    </source>
</evidence>
<feature type="binding site" evidence="10">
    <location>
        <position position="186"/>
    </location>
    <ligand>
        <name>an alpha-L-fucosyl-(1-&gt;2)-beta-D-galactosyl derivative</name>
        <dbReference type="ChEBI" id="CHEBI:140327"/>
    </ligand>
</feature>
<comment type="caution">
    <text evidence="12">The sequence shown here is derived from an EMBL/GenBank/DDBJ whole genome shotgun (WGS) entry which is preliminary data.</text>
</comment>
<feature type="binding site" evidence="10">
    <location>
        <begin position="62"/>
        <end position="64"/>
    </location>
    <ligand>
        <name>UDP-N-acetyl-alpha-D-galactosamine</name>
        <dbReference type="ChEBI" id="CHEBI:67138"/>
    </ligand>
</feature>
<protein>
    <submittedName>
        <fullName evidence="12">GBGT1 acetylgalactosaminyltransferase</fullName>
    </submittedName>
</protein>
<dbReference type="AlphaFoldDB" id="A0A8J7NVX3"/>
<dbReference type="InterPro" id="IPR005076">
    <property type="entry name" value="Glyco_trans_6"/>
</dbReference>
<feature type="binding site" evidence="10">
    <location>
        <position position="267"/>
    </location>
    <ligand>
        <name>an alpha-L-fucosyl-(1-&gt;2)-beta-D-galactosyl derivative</name>
        <dbReference type="ChEBI" id="CHEBI:140327"/>
    </ligand>
</feature>
<comment type="subcellular location">
    <subcellularLocation>
        <location evidence="1">Membrane</location>
        <topology evidence="1">Single-pass type II membrane protein</topology>
    </subcellularLocation>
</comment>
<dbReference type="GO" id="GO:0046872">
    <property type="term" value="F:metal ion binding"/>
    <property type="evidence" value="ECO:0007669"/>
    <property type="project" value="UniProtKB-KW"/>
</dbReference>
<dbReference type="GO" id="GO:0016758">
    <property type="term" value="F:hexosyltransferase activity"/>
    <property type="evidence" value="ECO:0007669"/>
    <property type="project" value="InterPro"/>
</dbReference>
<comment type="cofactor">
    <cofactor evidence="11">
        <name>Mn(2+)</name>
        <dbReference type="ChEBI" id="CHEBI:29035"/>
    </cofactor>
    <text evidence="11">Binds 1 Mn(2+) ion per subunit.</text>
</comment>
<name>A0A8J7NVX3_ATRSP</name>
<feature type="binding site" evidence="11">
    <location>
        <position position="154"/>
    </location>
    <ligand>
        <name>Mn(2+)</name>
        <dbReference type="ChEBI" id="CHEBI:29035"/>
    </ligand>
</feature>
<dbReference type="GO" id="GO:0016020">
    <property type="term" value="C:membrane"/>
    <property type="evidence" value="ECO:0007669"/>
    <property type="project" value="UniProtKB-SubCell"/>
</dbReference>
<feature type="active site" description="Nucleophile" evidence="9">
    <location>
        <position position="244"/>
    </location>
</feature>
<organism evidence="12 13">
    <name type="scientific">Atractosteus spatula</name>
    <name type="common">Alligator gar</name>
    <name type="synonym">Lepisosteus spatula</name>
    <dbReference type="NCBI Taxonomy" id="7917"/>
    <lineage>
        <taxon>Eukaryota</taxon>
        <taxon>Metazoa</taxon>
        <taxon>Chordata</taxon>
        <taxon>Craniata</taxon>
        <taxon>Vertebrata</taxon>
        <taxon>Euteleostomi</taxon>
        <taxon>Actinopterygii</taxon>
        <taxon>Neopterygii</taxon>
        <taxon>Holostei</taxon>
        <taxon>Semionotiformes</taxon>
        <taxon>Lepisosteidae</taxon>
        <taxon>Atractosteus</taxon>
    </lineage>
</organism>
<keyword evidence="13" id="KW-1185">Reference proteome</keyword>
<reference evidence="12" key="1">
    <citation type="journal article" date="2021" name="Cell">
        <title>Tracing the genetic footprints of vertebrate landing in non-teleost ray-finned fishes.</title>
        <authorList>
            <person name="Bi X."/>
            <person name="Wang K."/>
            <person name="Yang L."/>
            <person name="Pan H."/>
            <person name="Jiang H."/>
            <person name="Wei Q."/>
            <person name="Fang M."/>
            <person name="Yu H."/>
            <person name="Zhu C."/>
            <person name="Cai Y."/>
            <person name="He Y."/>
            <person name="Gan X."/>
            <person name="Zeng H."/>
            <person name="Yu D."/>
            <person name="Zhu Y."/>
            <person name="Jiang H."/>
            <person name="Qiu Q."/>
            <person name="Yang H."/>
            <person name="Zhang Y.E."/>
            <person name="Wang W."/>
            <person name="Zhu M."/>
            <person name="He S."/>
            <person name="Zhang G."/>
        </authorList>
    </citation>
    <scope>NUCLEOTIDE SEQUENCE</scope>
    <source>
        <strain evidence="12">Allg_001</strain>
    </source>
</reference>
<gene>
    <name evidence="12" type="primary">Gbgt1_1</name>
    <name evidence="12" type="ORF">GTO95_0014767</name>
</gene>
<dbReference type="CDD" id="cd02515">
    <property type="entry name" value="Glyco_transf_6"/>
    <property type="match status" value="1"/>
</dbReference>
<feature type="binding site" evidence="10">
    <location>
        <begin position="152"/>
        <end position="154"/>
    </location>
    <ligand>
        <name>UDP-N-acetyl-alpha-D-galactosamine</name>
        <dbReference type="ChEBI" id="CHEBI:67138"/>
    </ligand>
</feature>
<keyword evidence="5" id="KW-0812">Transmembrane</keyword>
<feature type="binding site" evidence="10">
    <location>
        <position position="67"/>
    </location>
    <ligand>
        <name>UDP-N-acetyl-alpha-D-galactosamine</name>
        <dbReference type="ChEBI" id="CHEBI:67138"/>
    </ligand>
</feature>
<dbReference type="PANTHER" id="PTHR10462">
    <property type="entry name" value="GLYCOSYLTRANSFERASE-RELATED"/>
    <property type="match status" value="1"/>
</dbReference>
<proteinExistence type="inferred from homology"/>
<keyword evidence="8" id="KW-0472">Membrane</keyword>
<feature type="binding site" evidence="10">
    <location>
        <position position="174"/>
    </location>
    <ligand>
        <name>an alpha-L-fucosyl-(1-&gt;2)-beta-D-galactosyl derivative</name>
        <dbReference type="ChEBI" id="CHEBI:140327"/>
    </ligand>
</feature>
<dbReference type="Proteomes" id="UP000736164">
    <property type="component" value="Unassembled WGS sequence"/>
</dbReference>
<keyword evidence="11" id="KW-0464">Manganese</keyword>
<evidence type="ECO:0000256" key="7">
    <source>
        <dbReference type="ARBA" id="ARBA00022989"/>
    </source>
</evidence>
<keyword evidence="6" id="KW-0735">Signal-anchor</keyword>
<dbReference type="GO" id="GO:0031982">
    <property type="term" value="C:vesicle"/>
    <property type="evidence" value="ECO:0007669"/>
    <property type="project" value="TreeGrafter"/>
</dbReference>
<keyword evidence="11" id="KW-0479">Metal-binding</keyword>
<dbReference type="Gene3D" id="3.90.550.10">
    <property type="entry name" value="Spore Coat Polysaccharide Biosynthesis Protein SpsA, Chain A"/>
    <property type="match status" value="1"/>
</dbReference>
<dbReference type="EMBL" id="JAAWVO010042699">
    <property type="protein sequence ID" value="MBN3318954.1"/>
    <property type="molecule type" value="Genomic_DNA"/>
</dbReference>
<evidence type="ECO:0000256" key="5">
    <source>
        <dbReference type="ARBA" id="ARBA00022692"/>
    </source>
</evidence>
<evidence type="ECO:0000256" key="4">
    <source>
        <dbReference type="ARBA" id="ARBA00022679"/>
    </source>
</evidence>
<feature type="binding site" evidence="10">
    <location>
        <position position="244"/>
    </location>
    <ligand>
        <name>an alpha-L-fucosyl-(1-&gt;2)-beta-D-galactosyl derivative</name>
        <dbReference type="ChEBI" id="CHEBI:140327"/>
    </ligand>
</feature>
<accession>A0A8J7NVX3</accession>
<evidence type="ECO:0000256" key="9">
    <source>
        <dbReference type="PIRSR" id="PIRSR605076-1"/>
    </source>
</evidence>
<evidence type="ECO:0000256" key="6">
    <source>
        <dbReference type="ARBA" id="ARBA00022968"/>
    </source>
</evidence>
<feature type="non-terminal residue" evidence="12">
    <location>
        <position position="1"/>
    </location>
</feature>
<keyword evidence="4" id="KW-0808">Transferase</keyword>
<feature type="non-terminal residue" evidence="12">
    <location>
        <position position="294"/>
    </location>
</feature>
<comment type="similarity">
    <text evidence="2">Belongs to the glycosyltransferase 6 family.</text>
</comment>
<dbReference type="PANTHER" id="PTHR10462:SF49">
    <property type="entry name" value="GLOBOSIDE ALPHA-1,3-N-ACETYLGALACTOSAMINYLTRANSFERASE 1"/>
    <property type="match status" value="1"/>
</dbReference>
<keyword evidence="3" id="KW-0328">Glycosyltransferase</keyword>
<evidence type="ECO:0000256" key="11">
    <source>
        <dbReference type="PIRSR" id="PIRSR605076-3"/>
    </source>
</evidence>
<evidence type="ECO:0000256" key="2">
    <source>
        <dbReference type="ARBA" id="ARBA00010413"/>
    </source>
</evidence>
<dbReference type="GO" id="GO:0005794">
    <property type="term" value="C:Golgi apparatus"/>
    <property type="evidence" value="ECO:0007669"/>
    <property type="project" value="TreeGrafter"/>
</dbReference>
<dbReference type="Pfam" id="PF03414">
    <property type="entry name" value="Glyco_transf_6"/>
    <property type="match status" value="1"/>
</dbReference>
<feature type="binding site" evidence="11">
    <location>
        <position position="152"/>
    </location>
    <ligand>
        <name>Mn(2+)</name>
        <dbReference type="ChEBI" id="CHEBI:29035"/>
    </ligand>
</feature>
<evidence type="ECO:0000313" key="12">
    <source>
        <dbReference type="EMBL" id="MBN3318954.1"/>
    </source>
</evidence>
<dbReference type="FunFam" id="3.90.550.10:FF:000022">
    <property type="entry name" value="Histo-blood group ABO system transferase"/>
    <property type="match status" value="1"/>
</dbReference>
<evidence type="ECO:0000256" key="10">
    <source>
        <dbReference type="PIRSR" id="PIRSR605076-2"/>
    </source>
</evidence>
<evidence type="ECO:0000256" key="3">
    <source>
        <dbReference type="ARBA" id="ARBA00022676"/>
    </source>
</evidence>
<keyword evidence="7" id="KW-1133">Transmembrane helix</keyword>
<sequence length="294" mass="34852">MFRKLKKKIDQLRFLIASSPRRRDVLTVTPWLAPIVWEGTFDPLIIDGIYKPLNVTIATTVFAVGKYMRFLKGFLESAEKHYLVGFRVHYYVFTDQPGEVPQVSLAPGRNLTALRVPKFDRWQEISLRRMEIIRKTIEEQIRREAQYIYCLDVDMFFHDRVGAEVLGELVAALHPWFYYFNRDQFTYERRPASTAYVPLDQGDFYYQAAVFGGLVDEVYRLVKTCEENLLVDKRNNIEAAWQEESHLNKYLIRHKPTKLLSPEYIWDDKRQHVNEIKVIRFSTLYKNLAEVRDN</sequence>